<organism evidence="1 2">
    <name type="scientific">Sphingomonas metalli</name>
    <dbReference type="NCBI Taxonomy" id="1779358"/>
    <lineage>
        <taxon>Bacteria</taxon>
        <taxon>Pseudomonadati</taxon>
        <taxon>Pseudomonadota</taxon>
        <taxon>Alphaproteobacteria</taxon>
        <taxon>Sphingomonadales</taxon>
        <taxon>Sphingomonadaceae</taxon>
        <taxon>Sphingomonas</taxon>
    </lineage>
</organism>
<protein>
    <submittedName>
        <fullName evidence="1">Uncharacterized protein</fullName>
    </submittedName>
</protein>
<evidence type="ECO:0000313" key="1">
    <source>
        <dbReference type="EMBL" id="GGB39575.1"/>
    </source>
</evidence>
<gene>
    <name evidence="1" type="ORF">GCM10011380_31370</name>
</gene>
<accession>A0A916TEJ4</accession>
<name>A0A916TEJ4_9SPHN</name>
<dbReference type="EMBL" id="BMIH01000004">
    <property type="protein sequence ID" value="GGB39575.1"/>
    <property type="molecule type" value="Genomic_DNA"/>
</dbReference>
<dbReference type="AlphaFoldDB" id="A0A916TEJ4"/>
<keyword evidence="2" id="KW-1185">Reference proteome</keyword>
<evidence type="ECO:0000313" key="2">
    <source>
        <dbReference type="Proteomes" id="UP000623067"/>
    </source>
</evidence>
<reference evidence="1" key="1">
    <citation type="journal article" date="2014" name="Int. J. Syst. Evol. Microbiol.">
        <title>Complete genome sequence of Corynebacterium casei LMG S-19264T (=DSM 44701T), isolated from a smear-ripened cheese.</title>
        <authorList>
            <consortium name="US DOE Joint Genome Institute (JGI-PGF)"/>
            <person name="Walter F."/>
            <person name="Albersmeier A."/>
            <person name="Kalinowski J."/>
            <person name="Ruckert C."/>
        </authorList>
    </citation>
    <scope>NUCLEOTIDE SEQUENCE</scope>
    <source>
        <strain evidence="1">CGMCC 1.15330</strain>
    </source>
</reference>
<sequence length="173" mass="18981">MTKPSDQQLAANYMGAVAHLLGGAPGRHQEFIEKVELILSGNEPHALQLLQFTGSVRATGRPVIWIHHTEEAPQVPLIGLVAPAGDQVYTIENCMLWSTPNGRTTRLVPDNFKMGAFEFDADLRLNHLPTAPARSLQAGRTGIVRAYRRLLQLEQEQLARGDVFALPQLAKAA</sequence>
<proteinExistence type="predicted"/>
<comment type="caution">
    <text evidence="1">The sequence shown here is derived from an EMBL/GenBank/DDBJ whole genome shotgun (WGS) entry which is preliminary data.</text>
</comment>
<dbReference type="RefSeq" id="WP_188659912.1">
    <property type="nucleotide sequence ID" value="NZ_BMIH01000004.1"/>
</dbReference>
<dbReference type="Proteomes" id="UP000623067">
    <property type="component" value="Unassembled WGS sequence"/>
</dbReference>
<reference evidence="1" key="2">
    <citation type="submission" date="2020-09" db="EMBL/GenBank/DDBJ databases">
        <authorList>
            <person name="Sun Q."/>
            <person name="Zhou Y."/>
        </authorList>
    </citation>
    <scope>NUCLEOTIDE SEQUENCE</scope>
    <source>
        <strain evidence="1">CGMCC 1.15330</strain>
    </source>
</reference>